<evidence type="ECO:0000313" key="5">
    <source>
        <dbReference type="EMBL" id="KAK1948573.1"/>
    </source>
</evidence>
<dbReference type="PANTHER" id="PTHR13817">
    <property type="entry name" value="TITIN"/>
    <property type="match status" value="1"/>
</dbReference>
<dbReference type="SMART" id="SM00237">
    <property type="entry name" value="Calx_beta"/>
    <property type="match status" value="4"/>
</dbReference>
<feature type="domain" description="Fibronectin type-III" evidence="4">
    <location>
        <begin position="320"/>
        <end position="413"/>
    </location>
</feature>
<comment type="caution">
    <text evidence="5">The sequence shown here is derived from an EMBL/GenBank/DDBJ whole genome shotgun (WGS) entry which is preliminary data.</text>
</comment>
<dbReference type="InterPro" id="IPR003961">
    <property type="entry name" value="FN3_dom"/>
</dbReference>
<feature type="domain" description="Fibronectin type-III" evidence="4">
    <location>
        <begin position="1527"/>
        <end position="1619"/>
    </location>
</feature>
<dbReference type="PROSITE" id="PS50853">
    <property type="entry name" value="FN3"/>
    <property type="match status" value="14"/>
</dbReference>
<proteinExistence type="predicted"/>
<dbReference type="Pfam" id="PF03160">
    <property type="entry name" value="Calx-beta"/>
    <property type="match status" value="3"/>
</dbReference>
<dbReference type="Gene3D" id="2.60.40.2030">
    <property type="match status" value="4"/>
</dbReference>
<dbReference type="GO" id="GO:0007154">
    <property type="term" value="P:cell communication"/>
    <property type="evidence" value="ECO:0007669"/>
    <property type="project" value="InterPro"/>
</dbReference>
<dbReference type="SMART" id="SM00060">
    <property type="entry name" value="FN3"/>
    <property type="match status" value="15"/>
</dbReference>
<evidence type="ECO:0000256" key="2">
    <source>
        <dbReference type="ARBA" id="ARBA00022737"/>
    </source>
</evidence>
<evidence type="ECO:0000256" key="1">
    <source>
        <dbReference type="ARBA" id="ARBA00022729"/>
    </source>
</evidence>
<organism evidence="5 6">
    <name type="scientific">Phytophthora citrophthora</name>
    <dbReference type="NCBI Taxonomy" id="4793"/>
    <lineage>
        <taxon>Eukaryota</taxon>
        <taxon>Sar</taxon>
        <taxon>Stramenopiles</taxon>
        <taxon>Oomycota</taxon>
        <taxon>Peronosporomycetes</taxon>
        <taxon>Peronosporales</taxon>
        <taxon>Peronosporaceae</taxon>
        <taxon>Phytophthora</taxon>
    </lineage>
</organism>
<protein>
    <submittedName>
        <fullName evidence="5">Twitchin</fullName>
    </submittedName>
</protein>
<reference evidence="5" key="1">
    <citation type="submission" date="2023-08" db="EMBL/GenBank/DDBJ databases">
        <title>Reference Genome Resource for the Citrus Pathogen Phytophthora citrophthora.</title>
        <authorList>
            <person name="Moller H."/>
            <person name="Coetzee B."/>
            <person name="Rose L.J."/>
            <person name="Van Niekerk J.M."/>
        </authorList>
    </citation>
    <scope>NUCLEOTIDE SEQUENCE</scope>
    <source>
        <strain evidence="5">STE-U-9442</strain>
    </source>
</reference>
<feature type="domain" description="Fibronectin type-III" evidence="4">
    <location>
        <begin position="134"/>
        <end position="228"/>
    </location>
</feature>
<feature type="domain" description="Fibronectin type-III" evidence="4">
    <location>
        <begin position="1430"/>
        <end position="1523"/>
    </location>
</feature>
<dbReference type="Proteomes" id="UP001259832">
    <property type="component" value="Unassembled WGS sequence"/>
</dbReference>
<accession>A0AAD9H2L1</accession>
<feature type="domain" description="Fibronectin type-III" evidence="4">
    <location>
        <begin position="1336"/>
        <end position="1428"/>
    </location>
</feature>
<sequence>MLFKGESAPGEIKSFQTTSAIDLPSSPLNLRATQVTAGNIKLEWDAPADFGGASDVVGYIVYQKITVSGAAFFTLYDGQDSKERSFVARELMRGSSYAFAVVALNDASFCADPSLYNLSSFLEVTTLAASRVAPARDLFVLNRTGGSITLVWKAPDDLAGLPLLEYIVELESPTNDYEVLADSLSSGQTQYTHYGLSESTTYNYVVTAVNEDGPSVRSAIFTATTTSVSMPGAIQNVNYINASGGSITLVWDAPLDTGGRRIERYEISRPGRSFSSNSTVFEDHISLSSNTWYTYTVSAFNGYYRGYSASVWASTGNPSLPDPPQMNAIPFGGRLEVSWATPENTGGVPISQYLITLLDADGSTTIESTSTLTLNYTFWGLLARTHYKLTGKSSNDFGDSVLVSYDVVIGPPDAPTAPPQPTASNIHGGRVDIQTEGTKYTGGEEVSLILYMDGKVAYYFPAVGGETTIYGLVAETEYIFKVSAKNSVAETRSAALKVTTTEISTPGQIQNLQLVSVTYSVMLLTWDDLQDTGGDSQLQYKVIYVKCSSDGTPTANEQSQIYSNSSVVVDKLDYPSFYNVSVVALTSTSLLGMVSFSILVKTQQPLDGVVVAGSHEVTVVENAGFVSIPIERVGGSFGTISYSYMMTDESAIHGVNYEQTGAIIELNTNVQSDDLNISILNDNVYNPGITFLVTIIDLNTGRETSTRVILEDDGDAGFVSFTQSSLALLENSGVVSLDIVRTGGSSPPADIQVVFVHNSSSVERFRFLGSTIPFDIGDTQKTISVQIVNDIAFQFVPDSISIGLQILDGGVLHGEFSTITLTALDDGDISVPKECVNVRQTSVTGGALGLEWAQPIDRGGANITLSFVVTVLTSNQAAITQYSETESTVVYGLSQRTSYQVFVNAKNSVGLGVASTSSLLSTTSATAPTAPFNIQLLSISSSSLQFKWLAPLDDGGSPIVAYTVYKVSTTASTTSRSTFSSILCSTMTVCTIKQLQALTNYSIQIQASSAFVTQGSFSDVVTFTTTSPDYPDSPPIANVTWVSAGAMTIHMFDPVNVGGSDIQEYLLYIRGDLDPEFALIYSGTLNEHTVYHLRYQTAYYIKYQVVNSVGPSSDSPIKIYKTLQKSLPSAPLNVEVVNKTGGAIALSWDEPLDVGGQQITGYAIKIVSISGTSAAMVGYDGKSLPSRQGTLYGLTADTGYGMQVVAYLEVSNCFEPVLQAWSVVVLANTMNATSPGSAPELLVGRYTGGIIQLVWIAPKDQGGVPLTGYTLNFVDDVGNSSVLFSTTNATILSFVHNDLMATTKYSYSISTSNSVGSSPTSPVLVATTDMITFPSAPLNVQQLAYTTGGAITVGWDRSIDTGGQPIAGYVVYRNAVAVSTTLPPAARSFVNRDGLSASSSYIYTVRTVAQNLMVSMASDDCTAKTTEATKPQKAQSLSAIPGSSYLNVSWVPDGDTGGLPILSYDVKLMLGSTVVESVNLKTDRSYLFAGLTANTAYSGYIKINNDRGASEELSADLTTTNLSVPSAPEMPSVRSIFGGNFTIQVQPPRFTGGSAISSMKVYEYIGGALSLKVTLSGSQTSYTFYGVSASSKYFVACSAINSAGEGPLSAITTVATTPINQPGPILTAPTFVGATGTSLSFSWSPPVDSGGSQTLTYVVRVANGSVETMNPTTELSYTAKQLSYGSSYDFYVRAKNNIGDGTWSPITTATTQPDAAGEFNFAQTNVSVLENATQVALLVQRTSGLSGRITLTYSAEKTGAQPATVGSDYAVVRGSSTTTGSIVFESLQSEASIVIFIIDDPDYEPDETFAVRITALTSGSVGTPVIGSKNMTVVTIVDDGDAGYISFEKPAYSFAEDARTGTVVIIREYGKSTNITLTFDFLGGTATPDVDYRKTTTPVVMDNGVTKATLTFSIINDKIFEYPDEYFNIRMSVTGGAILRQPQVRVTITDDGDVSNPGTCPPPELQTVTGGLATFLARLPDHNGSTTGLLANYIVRLSTETTSIDFNMSATRILSVGNLTALTAYSVIIAPSSPYGQGSFSSPTQFSTTNRSLPGAASSISVQSRTGGQISLVWSQPADTGGIPISKYRVEVIGFPEVGF</sequence>
<keyword evidence="3" id="KW-0106">Calcium</keyword>
<feature type="domain" description="Fibronectin type-III" evidence="4">
    <location>
        <begin position="1235"/>
        <end position="1331"/>
    </location>
</feature>
<evidence type="ECO:0000256" key="3">
    <source>
        <dbReference type="ARBA" id="ARBA00022837"/>
    </source>
</evidence>
<dbReference type="GO" id="GO:0016020">
    <property type="term" value="C:membrane"/>
    <property type="evidence" value="ECO:0007669"/>
    <property type="project" value="InterPro"/>
</dbReference>
<feature type="domain" description="Fibronectin type-III" evidence="4">
    <location>
        <begin position="1130"/>
        <end position="1232"/>
    </location>
</feature>
<gene>
    <name evidence="5" type="ORF">P3T76_000862</name>
</gene>
<feature type="domain" description="Fibronectin type-III" evidence="4">
    <location>
        <begin position="1031"/>
        <end position="1125"/>
    </location>
</feature>
<dbReference type="InterPro" id="IPR003644">
    <property type="entry name" value="Calx_beta"/>
</dbReference>
<keyword evidence="2" id="KW-0677">Repeat</keyword>
<dbReference type="Pfam" id="PF00041">
    <property type="entry name" value="fn3"/>
    <property type="match status" value="5"/>
</dbReference>
<feature type="domain" description="Fibronectin type-III" evidence="4">
    <location>
        <begin position="1625"/>
        <end position="1714"/>
    </location>
</feature>
<feature type="domain" description="Fibronectin type-III" evidence="4">
    <location>
        <begin position="233"/>
        <end position="318"/>
    </location>
</feature>
<dbReference type="InterPro" id="IPR036116">
    <property type="entry name" value="FN3_sf"/>
</dbReference>
<dbReference type="Gene3D" id="2.60.40.10">
    <property type="entry name" value="Immunoglobulins"/>
    <property type="match status" value="14"/>
</dbReference>
<dbReference type="CDD" id="cd00063">
    <property type="entry name" value="FN3"/>
    <property type="match status" value="10"/>
</dbReference>
<keyword evidence="1" id="KW-0732">Signal</keyword>
<dbReference type="PANTHER" id="PTHR13817:SF73">
    <property type="entry name" value="FIBRONECTIN TYPE-III DOMAIN-CONTAINING PROTEIN"/>
    <property type="match status" value="1"/>
</dbReference>
<feature type="domain" description="Fibronectin type-III" evidence="4">
    <location>
        <begin position="508"/>
        <end position="605"/>
    </location>
</feature>
<feature type="domain" description="Fibronectin type-III" evidence="4">
    <location>
        <begin position="930"/>
        <end position="1029"/>
    </location>
</feature>
<feature type="domain" description="Fibronectin type-III" evidence="4">
    <location>
        <begin position="26"/>
        <end position="129"/>
    </location>
</feature>
<feature type="domain" description="Fibronectin type-III" evidence="4">
    <location>
        <begin position="834"/>
        <end position="925"/>
    </location>
</feature>
<evidence type="ECO:0000313" key="6">
    <source>
        <dbReference type="Proteomes" id="UP001259832"/>
    </source>
</evidence>
<dbReference type="SUPFAM" id="SSF141072">
    <property type="entry name" value="CalX-like"/>
    <property type="match status" value="4"/>
</dbReference>
<dbReference type="InterPro" id="IPR050964">
    <property type="entry name" value="Striated_Muscle_Regulatory"/>
</dbReference>
<dbReference type="SUPFAM" id="SSF49265">
    <property type="entry name" value="Fibronectin type III"/>
    <property type="match status" value="9"/>
</dbReference>
<dbReference type="InterPro" id="IPR038081">
    <property type="entry name" value="CalX-like_sf"/>
</dbReference>
<dbReference type="InterPro" id="IPR013783">
    <property type="entry name" value="Ig-like_fold"/>
</dbReference>
<keyword evidence="6" id="KW-1185">Reference proteome</keyword>
<dbReference type="EMBL" id="JASMQC010000001">
    <property type="protein sequence ID" value="KAK1948573.1"/>
    <property type="molecule type" value="Genomic_DNA"/>
</dbReference>
<evidence type="ECO:0000259" key="4">
    <source>
        <dbReference type="PROSITE" id="PS50853"/>
    </source>
</evidence>
<name>A0AAD9H2L1_9STRA</name>